<keyword evidence="4 9" id="KW-0808">Transferase</keyword>
<dbReference type="GO" id="GO:0004385">
    <property type="term" value="F:GMP kinase activity"/>
    <property type="evidence" value="ECO:0007669"/>
    <property type="project" value="UniProtKB-UniRule"/>
</dbReference>
<dbReference type="InterPro" id="IPR027417">
    <property type="entry name" value="P-loop_NTPase"/>
</dbReference>
<evidence type="ECO:0000256" key="7">
    <source>
        <dbReference type="ARBA" id="ARBA00022840"/>
    </source>
</evidence>
<dbReference type="Pfam" id="PF00625">
    <property type="entry name" value="Guanylate_kin"/>
    <property type="match status" value="1"/>
</dbReference>
<dbReference type="AlphaFoldDB" id="A0A5B8XCK9"/>
<evidence type="ECO:0000256" key="6">
    <source>
        <dbReference type="ARBA" id="ARBA00022777"/>
    </source>
</evidence>
<evidence type="ECO:0000256" key="1">
    <source>
        <dbReference type="ARBA" id="ARBA00005790"/>
    </source>
</evidence>
<evidence type="ECO:0000256" key="5">
    <source>
        <dbReference type="ARBA" id="ARBA00022741"/>
    </source>
</evidence>
<evidence type="ECO:0000256" key="2">
    <source>
        <dbReference type="ARBA" id="ARBA00012961"/>
    </source>
</evidence>
<dbReference type="InterPro" id="IPR020590">
    <property type="entry name" value="Guanylate_kinase_CS"/>
</dbReference>
<dbReference type="PANTHER" id="PTHR23117">
    <property type="entry name" value="GUANYLATE KINASE-RELATED"/>
    <property type="match status" value="1"/>
</dbReference>
<dbReference type="EMBL" id="CP029077">
    <property type="protein sequence ID" value="QED22816.1"/>
    <property type="molecule type" value="Genomic_DNA"/>
</dbReference>
<dbReference type="Gene3D" id="3.40.50.300">
    <property type="entry name" value="P-loop containing nucleotide triphosphate hydrolases"/>
    <property type="match status" value="1"/>
</dbReference>
<keyword evidence="6 9" id="KW-0418">Kinase</keyword>
<dbReference type="InterPro" id="IPR008144">
    <property type="entry name" value="Guanylate_kin-like_dom"/>
</dbReference>
<sequence length="200" mass="22984">MLFIISSPSGAGKSTLCSHLLCSNDEIGESISVTTRQARQSESDGIHYYFKTIQQYEDLVAKNEFLEHANFCGNYYGTLKSEIERIKTLGKTTILFDIDYQGARQIKAHDQFDIVSVFIMPPSFEILENRLRNRKTDSQDAILKRIESAKKEINFAGEYDYIIINDRLDVAKNEITSIYTAETLRRKRGKYINMIPDYLA</sequence>
<dbReference type="SMART" id="SM00072">
    <property type="entry name" value="GuKc"/>
    <property type="match status" value="1"/>
</dbReference>
<evidence type="ECO:0000256" key="8">
    <source>
        <dbReference type="ARBA" id="ARBA00030128"/>
    </source>
</evidence>
<reference evidence="11 12" key="1">
    <citation type="journal article" date="2019" name="ISME J.">
        <title>Deianiraea, an extracellular bacterium associated with the ciliate Paramecium, suggests an alternative scenario for the evolution of Rickettsiales.</title>
        <authorList>
            <person name="Castelli M."/>
            <person name="Sabaneyeva E."/>
            <person name="Lanzoni O."/>
            <person name="Lebedeva N."/>
            <person name="Floriano A.M."/>
            <person name="Gaiarsa S."/>
            <person name="Benken K."/>
            <person name="Modeo L."/>
            <person name="Bandi C."/>
            <person name="Potekhin A."/>
            <person name="Sassera D."/>
            <person name="Petroni G."/>
        </authorList>
    </citation>
    <scope>NUCLEOTIDE SEQUENCE [LARGE SCALE GENOMIC DNA]</scope>
    <source>
        <strain evidence="11">CyL4-1</strain>
    </source>
</reference>
<feature type="domain" description="Guanylate kinase-like" evidence="10">
    <location>
        <begin position="1"/>
        <end position="180"/>
    </location>
</feature>
<dbReference type="GO" id="GO:0005524">
    <property type="term" value="F:ATP binding"/>
    <property type="evidence" value="ECO:0007669"/>
    <property type="project" value="UniProtKB-UniRule"/>
</dbReference>
<dbReference type="PANTHER" id="PTHR23117:SF13">
    <property type="entry name" value="GUANYLATE KINASE"/>
    <property type="match status" value="1"/>
</dbReference>
<keyword evidence="12" id="KW-1185">Reference proteome</keyword>
<dbReference type="Proteomes" id="UP000321934">
    <property type="component" value="Chromosome"/>
</dbReference>
<evidence type="ECO:0000256" key="9">
    <source>
        <dbReference type="HAMAP-Rule" id="MF_00328"/>
    </source>
</evidence>
<dbReference type="SUPFAM" id="SSF52540">
    <property type="entry name" value="P-loop containing nucleoside triphosphate hydrolases"/>
    <property type="match status" value="1"/>
</dbReference>
<organism evidence="11 12">
    <name type="scientific">Candidatus Deianiraea vastatrix</name>
    <dbReference type="NCBI Taxonomy" id="2163644"/>
    <lineage>
        <taxon>Bacteria</taxon>
        <taxon>Pseudomonadati</taxon>
        <taxon>Pseudomonadota</taxon>
        <taxon>Alphaproteobacteria</taxon>
        <taxon>Rickettsiales</taxon>
        <taxon>Candidatus Deianiraeaceae</taxon>
        <taxon>Candidatus Deianiraea</taxon>
    </lineage>
</organism>
<proteinExistence type="inferred from homology"/>
<evidence type="ECO:0000259" key="10">
    <source>
        <dbReference type="PROSITE" id="PS50052"/>
    </source>
</evidence>
<evidence type="ECO:0000313" key="12">
    <source>
        <dbReference type="Proteomes" id="UP000321934"/>
    </source>
</evidence>
<dbReference type="InterPro" id="IPR008145">
    <property type="entry name" value="GK/Ca_channel_bsu"/>
</dbReference>
<dbReference type="CDD" id="cd00071">
    <property type="entry name" value="GMPK"/>
    <property type="match status" value="1"/>
</dbReference>
<dbReference type="Gene3D" id="3.30.63.10">
    <property type="entry name" value="Guanylate Kinase phosphate binding domain"/>
    <property type="match status" value="1"/>
</dbReference>
<dbReference type="HAMAP" id="MF_00328">
    <property type="entry name" value="Guanylate_kinase"/>
    <property type="match status" value="1"/>
</dbReference>
<comment type="function">
    <text evidence="9">Essential for recycling GMP and indirectly, cGMP.</text>
</comment>
<dbReference type="NCBIfam" id="TIGR03263">
    <property type="entry name" value="guanyl_kin"/>
    <property type="match status" value="1"/>
</dbReference>
<evidence type="ECO:0000256" key="4">
    <source>
        <dbReference type="ARBA" id="ARBA00022679"/>
    </source>
</evidence>
<gene>
    <name evidence="9" type="primary">gmk</name>
    <name evidence="11" type="ORF">Deia_00002</name>
</gene>
<dbReference type="EC" id="2.7.4.8" evidence="2 9"/>
<dbReference type="FunFam" id="3.30.63.10:FF:000002">
    <property type="entry name" value="Guanylate kinase 1"/>
    <property type="match status" value="1"/>
</dbReference>
<dbReference type="InterPro" id="IPR017665">
    <property type="entry name" value="Guanylate_kinase"/>
</dbReference>
<dbReference type="GO" id="GO:0005829">
    <property type="term" value="C:cytosol"/>
    <property type="evidence" value="ECO:0007669"/>
    <property type="project" value="TreeGrafter"/>
</dbReference>
<feature type="binding site" evidence="9">
    <location>
        <begin position="7"/>
        <end position="14"/>
    </location>
    <ligand>
        <name>ATP</name>
        <dbReference type="ChEBI" id="CHEBI:30616"/>
    </ligand>
</feature>
<evidence type="ECO:0000313" key="11">
    <source>
        <dbReference type="EMBL" id="QED22816.1"/>
    </source>
</evidence>
<keyword evidence="7 9" id="KW-0067">ATP-binding</keyword>
<comment type="similarity">
    <text evidence="1 9">Belongs to the guanylate kinase family.</text>
</comment>
<keyword evidence="9" id="KW-0963">Cytoplasm</keyword>
<dbReference type="PROSITE" id="PS50052">
    <property type="entry name" value="GUANYLATE_KINASE_2"/>
    <property type="match status" value="1"/>
</dbReference>
<comment type="subcellular location">
    <subcellularLocation>
        <location evidence="9">Cytoplasm</location>
    </subcellularLocation>
</comment>
<accession>A0A5B8XCK9</accession>
<dbReference type="PROSITE" id="PS00856">
    <property type="entry name" value="GUANYLATE_KINASE_1"/>
    <property type="match status" value="1"/>
</dbReference>
<name>A0A5B8XCK9_9RICK</name>
<dbReference type="OrthoDB" id="9808150at2"/>
<protein>
    <recommendedName>
        <fullName evidence="3 9">Guanylate kinase</fullName>
        <ecNumber evidence="2 9">2.7.4.8</ecNumber>
    </recommendedName>
    <alternativeName>
        <fullName evidence="8 9">GMP kinase</fullName>
    </alternativeName>
</protein>
<keyword evidence="5 9" id="KW-0547">Nucleotide-binding</keyword>
<comment type="catalytic activity">
    <reaction evidence="9">
        <text>GMP + ATP = GDP + ADP</text>
        <dbReference type="Rhea" id="RHEA:20780"/>
        <dbReference type="ChEBI" id="CHEBI:30616"/>
        <dbReference type="ChEBI" id="CHEBI:58115"/>
        <dbReference type="ChEBI" id="CHEBI:58189"/>
        <dbReference type="ChEBI" id="CHEBI:456216"/>
        <dbReference type="EC" id="2.7.4.8"/>
    </reaction>
</comment>
<evidence type="ECO:0000256" key="3">
    <source>
        <dbReference type="ARBA" id="ARBA00016296"/>
    </source>
</evidence>
<dbReference type="RefSeq" id="WP_146820130.1">
    <property type="nucleotide sequence ID" value="NZ_CP029077.1"/>
</dbReference>